<dbReference type="Proteomes" id="UP000050509">
    <property type="component" value="Unassembled WGS sequence"/>
</dbReference>
<evidence type="ECO:0000256" key="1">
    <source>
        <dbReference type="SAM" id="Phobius"/>
    </source>
</evidence>
<feature type="domain" description="SAF" evidence="2">
    <location>
        <begin position="53"/>
        <end position="115"/>
    </location>
</feature>
<comment type="caution">
    <text evidence="3">The sequence shown here is derived from an EMBL/GenBank/DDBJ whole genome shotgun (WGS) entry which is preliminary data.</text>
</comment>
<protein>
    <recommendedName>
        <fullName evidence="2">SAF domain-containing protein</fullName>
    </recommendedName>
</protein>
<keyword evidence="1" id="KW-1133">Transmembrane helix</keyword>
<dbReference type="InterPro" id="IPR017592">
    <property type="entry name" value="Pilus_assmbl_Flp-typ_CpaB"/>
</dbReference>
<keyword evidence="4" id="KW-1185">Reference proteome</keyword>
<evidence type="ECO:0000259" key="2">
    <source>
        <dbReference type="SMART" id="SM00858"/>
    </source>
</evidence>
<evidence type="ECO:0000313" key="4">
    <source>
        <dbReference type="Proteomes" id="UP000050509"/>
    </source>
</evidence>
<dbReference type="NCBIfam" id="TIGR03177">
    <property type="entry name" value="pilus_cpaB"/>
    <property type="match status" value="1"/>
</dbReference>
<dbReference type="EMBL" id="LJCR01000070">
    <property type="protein sequence ID" value="KPV54358.1"/>
    <property type="molecule type" value="Genomic_DNA"/>
</dbReference>
<gene>
    <name evidence="3" type="ORF">SE17_04285</name>
</gene>
<evidence type="ECO:0000313" key="3">
    <source>
        <dbReference type="EMBL" id="KPV54358.1"/>
    </source>
</evidence>
<dbReference type="Pfam" id="PF08666">
    <property type="entry name" value="SAF"/>
    <property type="match status" value="1"/>
</dbReference>
<dbReference type="InterPro" id="IPR013974">
    <property type="entry name" value="SAF"/>
</dbReference>
<proteinExistence type="predicted"/>
<feature type="transmembrane region" description="Helical" evidence="1">
    <location>
        <begin position="7"/>
        <end position="28"/>
    </location>
</feature>
<dbReference type="CDD" id="cd11614">
    <property type="entry name" value="SAF_CpaB_FlgA_like"/>
    <property type="match status" value="1"/>
</dbReference>
<dbReference type="SMART" id="SM00858">
    <property type="entry name" value="SAF"/>
    <property type="match status" value="1"/>
</dbReference>
<organism evidence="3 4">
    <name type="scientific">Kouleothrix aurantiaca</name>
    <dbReference type="NCBI Taxonomy" id="186479"/>
    <lineage>
        <taxon>Bacteria</taxon>
        <taxon>Bacillati</taxon>
        <taxon>Chloroflexota</taxon>
        <taxon>Chloroflexia</taxon>
        <taxon>Chloroflexales</taxon>
        <taxon>Roseiflexineae</taxon>
        <taxon>Roseiflexaceae</taxon>
        <taxon>Kouleothrix</taxon>
    </lineage>
</organism>
<accession>A0A0P9HHR0</accession>
<dbReference type="InterPro" id="IPR031571">
    <property type="entry name" value="RcpC_dom"/>
</dbReference>
<name>A0A0P9HHR0_9CHLR</name>
<sequence length="275" mass="30064">MSRRRGWMFFALGIVLALGTGVMVFLFLQNQTVSIEQRSRDEAFARYAPPPTMAVPVAARPLDPGVTISAADYIMKDFPLDLVPLSAITDTKQLENNVLVRPVGQGETFQANQFLGKQALSISQQIKKGSVLFAFPIVDLMTKSNIIREGDHIDLYITLPLKGQTADTSTDQTAQPTSVPEQDLGSATALTMQNIEVFKVLYDTAGQSDTQQASASAPSALLCIVTPQDAAVLKYAKDSGGVIDFTLRSPVDTEPFDVPSIDKFEFSRRFLKQQQ</sequence>
<dbReference type="AlphaFoldDB" id="A0A0P9HHR0"/>
<reference evidence="3 4" key="1">
    <citation type="submission" date="2015-09" db="EMBL/GenBank/DDBJ databases">
        <title>Draft genome sequence of Kouleothrix aurantiaca JCM 19913.</title>
        <authorList>
            <person name="Hemp J."/>
        </authorList>
    </citation>
    <scope>NUCLEOTIDE SEQUENCE [LARGE SCALE GENOMIC DNA]</scope>
    <source>
        <strain evidence="3 4">COM-B</strain>
    </source>
</reference>
<keyword evidence="1" id="KW-0812">Transmembrane</keyword>
<keyword evidence="1" id="KW-0472">Membrane</keyword>
<dbReference type="Pfam" id="PF16976">
    <property type="entry name" value="RcpC"/>
    <property type="match status" value="1"/>
</dbReference>